<dbReference type="KEGG" id="cps:CPS_0275"/>
<evidence type="ECO:0000313" key="2">
    <source>
        <dbReference type="Proteomes" id="UP000000547"/>
    </source>
</evidence>
<dbReference type="HOGENOM" id="CLU_2698269_0_0_6"/>
<reference evidence="1" key="1">
    <citation type="journal article" date="2005" name="Proc. Natl. Acad. Sci. U.S.A.">
        <title>The psychrophilic lifestyle as revealed by the genome sequence of Colwellia psychrerythraea 34H through genomic and proteomic analyses.</title>
        <authorList>
            <person name="Methe B.A."/>
            <person name="Nelson K.E."/>
            <person name="Deming J.W."/>
            <person name="Momen B."/>
            <person name="Melamud E."/>
            <person name="Zhang X."/>
            <person name="Moult J."/>
            <person name="Madupu R."/>
            <person name="Nelson W.C."/>
            <person name="Dodson R.J."/>
            <person name="Brinkac L.M."/>
            <person name="Daugherty S.C."/>
            <person name="Durkin A.S."/>
            <person name="DeBoy R.T."/>
            <person name="Kolonay J.F."/>
            <person name="Sullivan S.A."/>
            <person name="Zhou L."/>
            <person name="Davidsen T.M."/>
            <person name="Wu M."/>
            <person name="Huston A.L."/>
            <person name="Lewis M."/>
            <person name="Weaver B."/>
            <person name="Weidman J.F."/>
            <person name="Khouri H."/>
            <person name="Utterback T.R."/>
            <person name="Feldblyum T.V."/>
            <person name="Fraser C.M."/>
        </authorList>
    </citation>
    <scope>NUCLEOTIDE SEQUENCE [LARGE SCALE GENOMIC DNA]</scope>
    <source>
        <strain evidence="1">34H</strain>
    </source>
</reference>
<sequence>MKQGDDREKKWYKELNILLSSFSRYYCLFKADNSFLAKKLSIFERNSLYNKIDPSISSFRLVKLSIFKPKGKS</sequence>
<dbReference type="EMBL" id="CP000083">
    <property type="protein sequence ID" value="AAZ26109.1"/>
    <property type="molecule type" value="Genomic_DNA"/>
</dbReference>
<name>Q48A71_COLP3</name>
<dbReference type="Proteomes" id="UP000000547">
    <property type="component" value="Chromosome"/>
</dbReference>
<gene>
    <name evidence="1" type="ordered locus">CPS_0275</name>
</gene>
<proteinExistence type="predicted"/>
<accession>Q48A71</accession>
<dbReference type="AlphaFoldDB" id="Q48A71"/>
<protein>
    <submittedName>
        <fullName evidence="1">Uncharacterized protein</fullName>
    </submittedName>
</protein>
<organism evidence="1 2">
    <name type="scientific">Colwellia psychrerythraea (strain 34H / ATCC BAA-681)</name>
    <name type="common">Vibrio psychroerythus</name>
    <dbReference type="NCBI Taxonomy" id="167879"/>
    <lineage>
        <taxon>Bacteria</taxon>
        <taxon>Pseudomonadati</taxon>
        <taxon>Pseudomonadota</taxon>
        <taxon>Gammaproteobacteria</taxon>
        <taxon>Alteromonadales</taxon>
        <taxon>Colwelliaceae</taxon>
        <taxon>Colwellia</taxon>
    </lineage>
</organism>
<evidence type="ECO:0000313" key="1">
    <source>
        <dbReference type="EMBL" id="AAZ26109.1"/>
    </source>
</evidence>